<dbReference type="OrthoDB" id="2693205at2759"/>
<feature type="region of interest" description="Disordered" evidence="1">
    <location>
        <begin position="1"/>
        <end position="39"/>
    </location>
</feature>
<comment type="caution">
    <text evidence="2">The sequence shown here is derived from an EMBL/GenBank/DDBJ whole genome shotgun (WGS) entry which is preliminary data.</text>
</comment>
<dbReference type="Proteomes" id="UP000823399">
    <property type="component" value="Unassembled WGS sequence"/>
</dbReference>
<evidence type="ECO:0000313" key="3">
    <source>
        <dbReference type="Proteomes" id="UP000823399"/>
    </source>
</evidence>
<dbReference type="EMBL" id="JABBWM010000029">
    <property type="protein sequence ID" value="KAG2108002.1"/>
    <property type="molecule type" value="Genomic_DNA"/>
</dbReference>
<gene>
    <name evidence="2" type="ORF">F5147DRAFT_179871</name>
</gene>
<protein>
    <submittedName>
        <fullName evidence="2">Uncharacterized protein</fullName>
    </submittedName>
</protein>
<keyword evidence="3" id="KW-1185">Reference proteome</keyword>
<sequence>MSASTPQISTSLGNYSFTHNPPTHQCNQHNKNINFGSSPPAMGSNQCAFQMLGPNDSSSSASSQHIATMSDMHAIAPMIANSDVLLWMSDSPLRGARSSASSLPAMGGVYLSPHALPTLGPIGHTSPQAMSSQRSMTASDARSIIPMMANSNATSWIPVNFRTAASDDWSQYLHNPGGARSEAPSHPVMGRVYLSPHAFQITNRPYFTRVLAMWNVRPGYTFCRPYDGKPQYYLVGTRQSQDCCLTWPLAKCAMCSRSRRRELQFSVPSGPVGTVN</sequence>
<dbReference type="GeneID" id="64690680"/>
<evidence type="ECO:0000256" key="1">
    <source>
        <dbReference type="SAM" id="MobiDB-lite"/>
    </source>
</evidence>
<dbReference type="RefSeq" id="XP_041292600.1">
    <property type="nucleotide sequence ID" value="XM_041428421.1"/>
</dbReference>
<dbReference type="AlphaFoldDB" id="A0A9P7JTU7"/>
<accession>A0A9P7JTU7</accession>
<name>A0A9P7JTU7_9AGAM</name>
<evidence type="ECO:0000313" key="2">
    <source>
        <dbReference type="EMBL" id="KAG2108002.1"/>
    </source>
</evidence>
<reference evidence="2" key="1">
    <citation type="journal article" date="2020" name="New Phytol.">
        <title>Comparative genomics reveals dynamic genome evolution in host specialist ectomycorrhizal fungi.</title>
        <authorList>
            <person name="Lofgren L.A."/>
            <person name="Nguyen N.H."/>
            <person name="Vilgalys R."/>
            <person name="Ruytinx J."/>
            <person name="Liao H.L."/>
            <person name="Branco S."/>
            <person name="Kuo A."/>
            <person name="LaButti K."/>
            <person name="Lipzen A."/>
            <person name="Andreopoulos W."/>
            <person name="Pangilinan J."/>
            <person name="Riley R."/>
            <person name="Hundley H."/>
            <person name="Na H."/>
            <person name="Barry K."/>
            <person name="Grigoriev I.V."/>
            <person name="Stajich J.E."/>
            <person name="Kennedy P.G."/>
        </authorList>
    </citation>
    <scope>NUCLEOTIDE SEQUENCE</scope>
    <source>
        <strain evidence="2">FC423</strain>
    </source>
</reference>
<proteinExistence type="predicted"/>
<organism evidence="2 3">
    <name type="scientific">Suillus discolor</name>
    <dbReference type="NCBI Taxonomy" id="1912936"/>
    <lineage>
        <taxon>Eukaryota</taxon>
        <taxon>Fungi</taxon>
        <taxon>Dikarya</taxon>
        <taxon>Basidiomycota</taxon>
        <taxon>Agaricomycotina</taxon>
        <taxon>Agaricomycetes</taxon>
        <taxon>Agaricomycetidae</taxon>
        <taxon>Boletales</taxon>
        <taxon>Suillineae</taxon>
        <taxon>Suillaceae</taxon>
        <taxon>Suillus</taxon>
    </lineage>
</organism>